<reference evidence="1" key="1">
    <citation type="submission" date="2020-04" db="EMBL/GenBank/DDBJ databases">
        <title>Genome Assembly and Annotation of Botryosphaeria dothidea sdau 11-99, a Latent Pathogen of Apple Fruit Ring Rot in China.</title>
        <authorList>
            <person name="Yu C."/>
            <person name="Diao Y."/>
            <person name="Lu Q."/>
            <person name="Zhao J."/>
            <person name="Cui S."/>
            <person name="Peng C."/>
            <person name="He B."/>
            <person name="Liu H."/>
        </authorList>
    </citation>
    <scope>NUCLEOTIDE SEQUENCE [LARGE SCALE GENOMIC DNA]</scope>
    <source>
        <strain evidence="1">Sdau11-99</strain>
    </source>
</reference>
<dbReference type="AlphaFoldDB" id="A0A8H4N025"/>
<dbReference type="EMBL" id="WWBZ02000051">
    <property type="protein sequence ID" value="KAF4303895.1"/>
    <property type="molecule type" value="Genomic_DNA"/>
</dbReference>
<keyword evidence="2" id="KW-1185">Reference proteome</keyword>
<dbReference type="Proteomes" id="UP000572817">
    <property type="component" value="Unassembled WGS sequence"/>
</dbReference>
<comment type="caution">
    <text evidence="1">The sequence shown here is derived from an EMBL/GenBank/DDBJ whole genome shotgun (WGS) entry which is preliminary data.</text>
</comment>
<name>A0A8H4N025_9PEZI</name>
<evidence type="ECO:0000313" key="2">
    <source>
        <dbReference type="Proteomes" id="UP000572817"/>
    </source>
</evidence>
<sequence length="105" mass="12201">MSKMPLTRKTLQEPEERMLDWAIFRAPNLKIGFMGHIVPPNAVRHEYPLHGPHRPYQRPVVVSKYLKSFNGVFKKITDFLGDRLLLFHVARDQSVSPDMTLTSEE</sequence>
<accession>A0A8H4N025</accession>
<proteinExistence type="predicted"/>
<evidence type="ECO:0000313" key="1">
    <source>
        <dbReference type="EMBL" id="KAF4303895.1"/>
    </source>
</evidence>
<organism evidence="1 2">
    <name type="scientific">Botryosphaeria dothidea</name>
    <dbReference type="NCBI Taxonomy" id="55169"/>
    <lineage>
        <taxon>Eukaryota</taxon>
        <taxon>Fungi</taxon>
        <taxon>Dikarya</taxon>
        <taxon>Ascomycota</taxon>
        <taxon>Pezizomycotina</taxon>
        <taxon>Dothideomycetes</taxon>
        <taxon>Dothideomycetes incertae sedis</taxon>
        <taxon>Botryosphaeriales</taxon>
        <taxon>Botryosphaeriaceae</taxon>
        <taxon>Botryosphaeria</taxon>
    </lineage>
</organism>
<gene>
    <name evidence="1" type="ORF">GTA08_BOTSDO08220</name>
</gene>
<protein>
    <submittedName>
        <fullName evidence="1">Uncharacterized protein</fullName>
    </submittedName>
</protein>